<dbReference type="CDD" id="cd14830">
    <property type="entry name" value="Delta_COP_N"/>
    <property type="match status" value="1"/>
</dbReference>
<feature type="domain" description="MHD" evidence="14">
    <location>
        <begin position="275"/>
        <end position="525"/>
    </location>
</feature>
<proteinExistence type="inferred from homology"/>
<keyword evidence="11" id="KW-0968">Cytoplasmic vesicle</keyword>
<evidence type="ECO:0000313" key="16">
    <source>
        <dbReference type="Proteomes" id="UP000001307"/>
    </source>
</evidence>
<evidence type="ECO:0000256" key="3">
    <source>
        <dbReference type="ARBA" id="ARBA00011775"/>
    </source>
</evidence>
<name>E4XAE3_OIKDI</name>
<dbReference type="CDD" id="cd09254">
    <property type="entry name" value="AP_delta-COPI_MHD"/>
    <property type="match status" value="2"/>
</dbReference>
<evidence type="ECO:0000256" key="5">
    <source>
        <dbReference type="ARBA" id="ARBA00022448"/>
    </source>
</evidence>
<dbReference type="AlphaFoldDB" id="E4XAE3"/>
<keyword evidence="10 12" id="KW-0472">Membrane</keyword>
<dbReference type="EMBL" id="FN653032">
    <property type="protein sequence ID" value="CBY08642.1"/>
    <property type="molecule type" value="Genomic_DNA"/>
</dbReference>
<feature type="compositionally biased region" description="Gly residues" evidence="13">
    <location>
        <begin position="193"/>
        <end position="204"/>
    </location>
</feature>
<dbReference type="InterPro" id="IPR027059">
    <property type="entry name" value="Coatomer_dsu"/>
</dbReference>
<dbReference type="InterPro" id="IPR022775">
    <property type="entry name" value="AP_mu_sigma_su"/>
</dbReference>
<dbReference type="InterPro" id="IPR011012">
    <property type="entry name" value="Longin-like_dom_sf"/>
</dbReference>
<dbReference type="GO" id="GO:0006890">
    <property type="term" value="P:retrograde vesicle-mediated transport, Golgi to endoplasmic reticulum"/>
    <property type="evidence" value="ECO:0007669"/>
    <property type="project" value="UniProtKB-UniRule"/>
</dbReference>
<evidence type="ECO:0000256" key="9">
    <source>
        <dbReference type="ARBA" id="ARBA00023034"/>
    </source>
</evidence>
<dbReference type="Pfam" id="PF00928">
    <property type="entry name" value="Adap_comp_sub"/>
    <property type="match status" value="2"/>
</dbReference>
<dbReference type="Gene3D" id="2.60.40.1170">
    <property type="entry name" value="Mu homology domain, subdomain B"/>
    <property type="match status" value="4"/>
</dbReference>
<feature type="compositionally biased region" description="Basic and acidic residues" evidence="13">
    <location>
        <begin position="154"/>
        <end position="172"/>
    </location>
</feature>
<keyword evidence="16" id="KW-1185">Reference proteome</keyword>
<dbReference type="GO" id="GO:0006888">
    <property type="term" value="P:endoplasmic reticulum to Golgi vesicle-mediated transport"/>
    <property type="evidence" value="ECO:0007669"/>
    <property type="project" value="TreeGrafter"/>
</dbReference>
<dbReference type="PANTHER" id="PTHR10121">
    <property type="entry name" value="COATOMER SUBUNIT DELTA"/>
    <property type="match status" value="1"/>
</dbReference>
<dbReference type="SUPFAM" id="SSF64356">
    <property type="entry name" value="SNARE-like"/>
    <property type="match status" value="1"/>
</dbReference>
<keyword evidence="7 12" id="KW-0931">ER-Golgi transport</keyword>
<evidence type="ECO:0000259" key="14">
    <source>
        <dbReference type="PROSITE" id="PS51072"/>
    </source>
</evidence>
<dbReference type="FunFam" id="3.30.450.60:FF:000003">
    <property type="entry name" value="Coatomer subunit delta"/>
    <property type="match status" value="1"/>
</dbReference>
<dbReference type="PANTHER" id="PTHR10121:SF0">
    <property type="entry name" value="COATOMER SUBUNIT DELTA"/>
    <property type="match status" value="1"/>
</dbReference>
<protein>
    <recommendedName>
        <fullName evidence="4 12">Coatomer subunit delta</fullName>
    </recommendedName>
</protein>
<dbReference type="GO" id="GO:0015031">
    <property type="term" value="P:protein transport"/>
    <property type="evidence" value="ECO:0007669"/>
    <property type="project" value="UniProtKB-KW"/>
</dbReference>
<dbReference type="GO" id="GO:0000139">
    <property type="term" value="C:Golgi membrane"/>
    <property type="evidence" value="ECO:0007669"/>
    <property type="project" value="UniProtKB-SubCell"/>
</dbReference>
<evidence type="ECO:0000256" key="6">
    <source>
        <dbReference type="ARBA" id="ARBA00022490"/>
    </source>
</evidence>
<comment type="function">
    <text evidence="12">The coatomer is a cytosolic protein complex that binds to dilysine motifs and reversibly associates with Golgi non-clathrin-coated vesicles, which further mediate biosynthetic protein transport from the ER, via the Golgi up to the trans Golgi network.</text>
</comment>
<comment type="subcellular location">
    <subcellularLocation>
        <location evidence="12">Cytoplasm</location>
    </subcellularLocation>
    <subcellularLocation>
        <location evidence="1 12">Golgi apparatus membrane</location>
        <topology evidence="1 12">Peripheral membrane protein</topology>
        <orientation evidence="1 12">Cytoplasmic side</orientation>
    </subcellularLocation>
    <subcellularLocation>
        <location evidence="12">Cytoplasmic vesicle</location>
        <location evidence="12">COPI-coated vesicle membrane</location>
        <topology evidence="12">Peripheral membrane protein</topology>
        <orientation evidence="12">Cytoplasmic side</orientation>
    </subcellularLocation>
</comment>
<comment type="subunit">
    <text evidence="3 12">Oligomeric complex that consists of at least the alpha, beta, beta', gamma, delta, epsilon and zeta subunits.</text>
</comment>
<evidence type="ECO:0000256" key="4">
    <source>
        <dbReference type="ARBA" id="ARBA00018359"/>
    </source>
</evidence>
<dbReference type="Proteomes" id="UP000001307">
    <property type="component" value="Unassembled WGS sequence"/>
</dbReference>
<sequence length="805" mass="87826">MVLLAAAVCTKSGKALVSRQFIEMSRARIEGLLSAFPKLMGSDSKNSSKQHTFVETDSVRYVYQPLEKMYALLITTKNSNILEDLETLRLFSKVIPEYCRTIDETEVSNNAFELLFAFDEIIALGYRESVNLNQIRVFTEMESHEEKVAIAMRKSQEEAAKKQRKEQMAEIAKRKREAGKGGRFGGMSMASMSGGGGIGGGGSSMGSSSSSGPTVEPTASKPSKSRSARAGGMSLKGKKSGIDSFVDKLTNEGVSVSSTAVKKEQAKTQIPAALTESVHIRVEEKIQLEANRDGGLNEMILQGMMLLRISDEEQAKVRVKLERDDDRVMWQTHPQVNKNIFNAEAIVGLKNPDKPFPVNQDVGVLKWRLQTQEEDQIPLNITCWPNENGDGGCDVSVEYELQDAHQHLELADVTIQIPVPSGVGAPIISTCDGDYKHDSRKNILEWTLPVIDESNANGSLEFTIAGNPDDFFPVSVCFDSMSGGGGIGGGGSSMGSSSSSGPTVEPTASKPSKSRSARAGGMSLKGKKSGIDSFVDKLTNEGVSVSSTAVKKEQAKTQIPAALVVHIRVEEKIQLEANRDGGLNEMILQGMMLLRISDEEQAKVRVKLERDDDRVMWQTHPQVNKNIFNAEAIVGLKNPDKPFPVNQDVGVLKWRLQTQEEDQIPLNITCWPNENGDGGCDVSVEYELQDAHQHLELADVTIQIPVPSGVGAPIISTCDGDYKHDSRKNILEWTLPVIDESNANGSLEFTIAGNPDDFFPVSVEFHSTKKSFINVAVSNVVEADSGAPVKFSSERALLVERYEVV</sequence>
<dbReference type="GO" id="GO:0030126">
    <property type="term" value="C:COPI vesicle coat"/>
    <property type="evidence" value="ECO:0007669"/>
    <property type="project" value="UniProtKB-UniRule"/>
</dbReference>
<dbReference type="InterPro" id="IPR028565">
    <property type="entry name" value="MHD"/>
</dbReference>
<evidence type="ECO:0000313" key="15">
    <source>
        <dbReference type="EMBL" id="CBY08642.1"/>
    </source>
</evidence>
<dbReference type="Pfam" id="PF01217">
    <property type="entry name" value="Clat_adaptor_s"/>
    <property type="match status" value="1"/>
</dbReference>
<evidence type="ECO:0000256" key="13">
    <source>
        <dbReference type="SAM" id="MobiDB-lite"/>
    </source>
</evidence>
<evidence type="ECO:0000256" key="10">
    <source>
        <dbReference type="ARBA" id="ARBA00023136"/>
    </source>
</evidence>
<feature type="region of interest" description="Disordered" evidence="13">
    <location>
        <begin position="487"/>
        <end position="528"/>
    </location>
</feature>
<dbReference type="GO" id="GO:0051645">
    <property type="term" value="P:Golgi localization"/>
    <property type="evidence" value="ECO:0007669"/>
    <property type="project" value="TreeGrafter"/>
</dbReference>
<evidence type="ECO:0000256" key="2">
    <source>
        <dbReference type="ARBA" id="ARBA00010516"/>
    </source>
</evidence>
<dbReference type="FunCoup" id="E4XAE3">
    <property type="interactions" value="997"/>
</dbReference>
<dbReference type="FunFam" id="2.60.40.1170:FF:000007">
    <property type="entry name" value="Coatomer subunit delta"/>
    <property type="match status" value="2"/>
</dbReference>
<feature type="region of interest" description="Disordered" evidence="13">
    <location>
        <begin position="154"/>
        <end position="240"/>
    </location>
</feature>
<feature type="domain" description="MHD" evidence="14">
    <location>
        <begin position="562"/>
        <end position="805"/>
    </location>
</feature>
<evidence type="ECO:0000256" key="7">
    <source>
        <dbReference type="ARBA" id="ARBA00022892"/>
    </source>
</evidence>
<evidence type="ECO:0000256" key="1">
    <source>
        <dbReference type="ARBA" id="ARBA00004255"/>
    </source>
</evidence>
<keyword evidence="8 12" id="KW-0653">Protein transport</keyword>
<evidence type="ECO:0000256" key="11">
    <source>
        <dbReference type="ARBA" id="ARBA00023329"/>
    </source>
</evidence>
<dbReference type="PROSITE" id="PS51072">
    <property type="entry name" value="MHD"/>
    <property type="match status" value="2"/>
</dbReference>
<dbReference type="OrthoDB" id="10266042at2759"/>
<keyword evidence="9 12" id="KW-0333">Golgi apparatus</keyword>
<evidence type="ECO:0000256" key="12">
    <source>
        <dbReference type="RuleBase" id="RU366052"/>
    </source>
</evidence>
<gene>
    <name evidence="15" type="ORF">GSOID_T00005225001</name>
</gene>
<keyword evidence="6 12" id="KW-0963">Cytoplasm</keyword>
<organism evidence="15">
    <name type="scientific">Oikopleura dioica</name>
    <name type="common">Tunicate</name>
    <dbReference type="NCBI Taxonomy" id="34765"/>
    <lineage>
        <taxon>Eukaryota</taxon>
        <taxon>Metazoa</taxon>
        <taxon>Chordata</taxon>
        <taxon>Tunicata</taxon>
        <taxon>Appendicularia</taxon>
        <taxon>Copelata</taxon>
        <taxon>Oikopleuridae</taxon>
        <taxon>Oikopleura</taxon>
    </lineage>
</organism>
<dbReference type="SUPFAM" id="SSF49447">
    <property type="entry name" value="Second domain of Mu2 adaptin subunit (ap50) of ap2 adaptor"/>
    <property type="match status" value="2"/>
</dbReference>
<dbReference type="Gene3D" id="3.30.450.60">
    <property type="match status" value="1"/>
</dbReference>
<evidence type="ECO:0000256" key="8">
    <source>
        <dbReference type="ARBA" id="ARBA00022927"/>
    </source>
</evidence>
<dbReference type="InterPro" id="IPR036168">
    <property type="entry name" value="AP2_Mu_C_sf"/>
</dbReference>
<dbReference type="InParanoid" id="E4XAE3"/>
<accession>E4XAE3</accession>
<comment type="similarity">
    <text evidence="2 12">Belongs to the adaptor complexes medium subunit family. Delta-COP subfamily.</text>
</comment>
<reference evidence="15" key="1">
    <citation type="journal article" date="2010" name="Science">
        <title>Plasticity of animal genome architecture unmasked by rapid evolution of a pelagic tunicate.</title>
        <authorList>
            <person name="Denoeud F."/>
            <person name="Henriet S."/>
            <person name="Mungpakdee S."/>
            <person name="Aury J.M."/>
            <person name="Da Silva C."/>
            <person name="Brinkmann H."/>
            <person name="Mikhaleva J."/>
            <person name="Olsen L.C."/>
            <person name="Jubin C."/>
            <person name="Canestro C."/>
            <person name="Bouquet J.M."/>
            <person name="Danks G."/>
            <person name="Poulain J."/>
            <person name="Campsteijn C."/>
            <person name="Adamski M."/>
            <person name="Cross I."/>
            <person name="Yadetie F."/>
            <person name="Muffato M."/>
            <person name="Louis A."/>
            <person name="Butcher S."/>
            <person name="Tsagkogeorga G."/>
            <person name="Konrad A."/>
            <person name="Singh S."/>
            <person name="Jensen M.F."/>
            <person name="Cong E.H."/>
            <person name="Eikeseth-Otteraa H."/>
            <person name="Noel B."/>
            <person name="Anthouard V."/>
            <person name="Porcel B.M."/>
            <person name="Kachouri-Lafond R."/>
            <person name="Nishino A."/>
            <person name="Ugolini M."/>
            <person name="Chourrout P."/>
            <person name="Nishida H."/>
            <person name="Aasland R."/>
            <person name="Huzurbazar S."/>
            <person name="Westhof E."/>
            <person name="Delsuc F."/>
            <person name="Lehrach H."/>
            <person name="Reinhardt R."/>
            <person name="Weissenbach J."/>
            <person name="Roy S.W."/>
            <person name="Artiguenave F."/>
            <person name="Postlethwait J.H."/>
            <person name="Manak J.R."/>
            <person name="Thompson E.M."/>
            <person name="Jaillon O."/>
            <person name="Du Pasquier L."/>
            <person name="Boudinot P."/>
            <person name="Liberles D.A."/>
            <person name="Volff J.N."/>
            <person name="Philippe H."/>
            <person name="Lenhard B."/>
            <person name="Roest Crollius H."/>
            <person name="Wincker P."/>
            <person name="Chourrout D."/>
        </authorList>
    </citation>
    <scope>NUCLEOTIDE SEQUENCE [LARGE SCALE GENOMIC DNA]</scope>
</reference>
<keyword evidence="5 12" id="KW-0813">Transport</keyword>